<dbReference type="Pfam" id="PF20180">
    <property type="entry name" value="UQCC2_CBP6"/>
    <property type="match status" value="1"/>
</dbReference>
<evidence type="ECO:0000313" key="8">
    <source>
        <dbReference type="Proteomes" id="UP000735302"/>
    </source>
</evidence>
<protein>
    <recommendedName>
        <fullName evidence="6">Mitochondrial nucleoid factor 1</fullName>
    </recommendedName>
    <alternativeName>
        <fullName evidence="5">Mitochondrial protein M19</fullName>
    </alternativeName>
</protein>
<name>A0AAV3ZMY2_9GAST</name>
<dbReference type="PANTHER" id="PTHR34260:SF1">
    <property type="entry name" value="UBIQUINOL-CYTOCHROME-C REDUCTASE COMPLEX ASSEMBLY FACTOR 2"/>
    <property type="match status" value="1"/>
</dbReference>
<comment type="subcellular location">
    <subcellularLocation>
        <location evidence="1">Mitochondrion matrix</location>
        <location evidence="1">Mitochondrion nucleoid</location>
    </subcellularLocation>
</comment>
<keyword evidence="3" id="KW-0496">Mitochondrion</keyword>
<dbReference type="PANTHER" id="PTHR34260">
    <property type="entry name" value="UBIQUINOL-CYTOCHROME-C REDUCTASE COMPLEX ASSEMBLY FACTOR 2"/>
    <property type="match status" value="1"/>
</dbReference>
<evidence type="ECO:0000256" key="1">
    <source>
        <dbReference type="ARBA" id="ARBA00004436"/>
    </source>
</evidence>
<accession>A0AAV3ZMY2</accession>
<evidence type="ECO:0000256" key="3">
    <source>
        <dbReference type="ARBA" id="ARBA00023128"/>
    </source>
</evidence>
<dbReference type="InterPro" id="IPR037698">
    <property type="entry name" value="UQCC2"/>
</dbReference>
<reference evidence="7 8" key="1">
    <citation type="journal article" date="2021" name="Elife">
        <title>Chloroplast acquisition without the gene transfer in kleptoplastic sea slugs, Plakobranchus ocellatus.</title>
        <authorList>
            <person name="Maeda T."/>
            <person name="Takahashi S."/>
            <person name="Yoshida T."/>
            <person name="Shimamura S."/>
            <person name="Takaki Y."/>
            <person name="Nagai Y."/>
            <person name="Toyoda A."/>
            <person name="Suzuki Y."/>
            <person name="Arimoto A."/>
            <person name="Ishii H."/>
            <person name="Satoh N."/>
            <person name="Nishiyama T."/>
            <person name="Hasebe M."/>
            <person name="Maruyama T."/>
            <person name="Minagawa J."/>
            <person name="Obokata J."/>
            <person name="Shigenobu S."/>
        </authorList>
    </citation>
    <scope>NUCLEOTIDE SEQUENCE [LARGE SCALE GENOMIC DNA]</scope>
</reference>
<evidence type="ECO:0000256" key="5">
    <source>
        <dbReference type="ARBA" id="ARBA00031206"/>
    </source>
</evidence>
<organism evidence="7 8">
    <name type="scientific">Plakobranchus ocellatus</name>
    <dbReference type="NCBI Taxonomy" id="259542"/>
    <lineage>
        <taxon>Eukaryota</taxon>
        <taxon>Metazoa</taxon>
        <taxon>Spiralia</taxon>
        <taxon>Lophotrochozoa</taxon>
        <taxon>Mollusca</taxon>
        <taxon>Gastropoda</taxon>
        <taxon>Heterobranchia</taxon>
        <taxon>Euthyneura</taxon>
        <taxon>Panpulmonata</taxon>
        <taxon>Sacoglossa</taxon>
        <taxon>Placobranchoidea</taxon>
        <taxon>Plakobranchidae</taxon>
        <taxon>Plakobranchus</taxon>
    </lineage>
</organism>
<keyword evidence="4" id="KW-1135">Mitochondrion nucleoid</keyword>
<dbReference type="Proteomes" id="UP000735302">
    <property type="component" value="Unassembled WGS sequence"/>
</dbReference>
<evidence type="ECO:0000313" key="7">
    <source>
        <dbReference type="EMBL" id="GFN96673.1"/>
    </source>
</evidence>
<comment type="caution">
    <text evidence="7">The sequence shown here is derived from an EMBL/GenBank/DDBJ whole genome shotgun (WGS) entry which is preliminary data.</text>
</comment>
<keyword evidence="8" id="KW-1185">Reference proteome</keyword>
<dbReference type="EMBL" id="BLXT01002699">
    <property type="protein sequence ID" value="GFN96673.1"/>
    <property type="molecule type" value="Genomic_DNA"/>
</dbReference>
<dbReference type="GO" id="GO:0042645">
    <property type="term" value="C:mitochondrial nucleoid"/>
    <property type="evidence" value="ECO:0007669"/>
    <property type="project" value="UniProtKB-SubCell"/>
</dbReference>
<evidence type="ECO:0000256" key="2">
    <source>
        <dbReference type="ARBA" id="ARBA00022946"/>
    </source>
</evidence>
<dbReference type="AlphaFoldDB" id="A0AAV3ZMY2"/>
<sequence length="128" mass="14246">MSASRYRNFLQLCEKWPIDKSRGERDLGALLRKRVMDSFSKAEASVVDEVSCDRAYTSLQRIVSDVHRNRWVRTRVTNVTGTAAEALNKALSDEGLKDMGAEGSKGIGTIFKDKFISLTSSPRGTTET</sequence>
<dbReference type="GO" id="GO:0034551">
    <property type="term" value="P:mitochondrial respiratory chain complex III assembly"/>
    <property type="evidence" value="ECO:0007669"/>
    <property type="project" value="TreeGrafter"/>
</dbReference>
<evidence type="ECO:0000256" key="4">
    <source>
        <dbReference type="ARBA" id="ARBA00023271"/>
    </source>
</evidence>
<gene>
    <name evidence="7" type="ORF">PoB_002317900</name>
</gene>
<keyword evidence="2" id="KW-0809">Transit peptide</keyword>
<evidence type="ECO:0000256" key="6">
    <source>
        <dbReference type="ARBA" id="ARBA00032983"/>
    </source>
</evidence>
<proteinExistence type="predicted"/>